<dbReference type="EMBL" id="GL349453">
    <property type="protein sequence ID" value="KNC49112.1"/>
    <property type="molecule type" value="Genomic_DNA"/>
</dbReference>
<dbReference type="eggNOG" id="KOG1378">
    <property type="taxonomic scope" value="Eukaryota"/>
</dbReference>
<keyword evidence="11" id="KW-1185">Reference proteome</keyword>
<evidence type="ECO:0000259" key="7">
    <source>
        <dbReference type="Pfam" id="PF00149"/>
    </source>
</evidence>
<dbReference type="STRING" id="461836.A0A0L0D9T5"/>
<evidence type="ECO:0000259" key="9">
    <source>
        <dbReference type="Pfam" id="PF16656"/>
    </source>
</evidence>
<evidence type="ECO:0000256" key="6">
    <source>
        <dbReference type="RuleBase" id="RU361203"/>
    </source>
</evidence>
<dbReference type="InterPro" id="IPR015914">
    <property type="entry name" value="PAPs_N"/>
</dbReference>
<accession>A0A0L0D9T5</accession>
<evidence type="ECO:0000256" key="2">
    <source>
        <dbReference type="ARBA" id="ARBA00011738"/>
    </source>
</evidence>
<dbReference type="Gene3D" id="2.60.40.380">
    <property type="entry name" value="Purple acid phosphatase-like, N-terminal"/>
    <property type="match status" value="1"/>
</dbReference>
<evidence type="ECO:0000256" key="3">
    <source>
        <dbReference type="ARBA" id="ARBA00022525"/>
    </source>
</evidence>
<dbReference type="Pfam" id="PF14008">
    <property type="entry name" value="Metallophos_C"/>
    <property type="match status" value="1"/>
</dbReference>
<dbReference type="InterPro" id="IPR008963">
    <property type="entry name" value="Purple_acid_Pase-like_N"/>
</dbReference>
<dbReference type="InterPro" id="IPR029052">
    <property type="entry name" value="Metallo-depent_PP-like"/>
</dbReference>
<keyword evidence="3" id="KW-0964">Secreted</keyword>
<feature type="domain" description="Calcineurin-like phosphoesterase" evidence="7">
    <location>
        <begin position="252"/>
        <end position="473"/>
    </location>
</feature>
<gene>
    <name evidence="10" type="ORF">AMSG_05082</name>
</gene>
<dbReference type="SUPFAM" id="SSF49363">
    <property type="entry name" value="Purple acid phosphatase, N-terminal domain"/>
    <property type="match status" value="1"/>
</dbReference>
<dbReference type="Pfam" id="PF00149">
    <property type="entry name" value="Metallophos"/>
    <property type="match status" value="1"/>
</dbReference>
<dbReference type="SUPFAM" id="SSF56300">
    <property type="entry name" value="Metallo-dependent phosphatases"/>
    <property type="match status" value="1"/>
</dbReference>
<evidence type="ECO:0000256" key="5">
    <source>
        <dbReference type="ARBA" id="ARBA00023180"/>
    </source>
</evidence>
<feature type="signal peptide" evidence="6">
    <location>
        <begin position="1"/>
        <end position="26"/>
    </location>
</feature>
<evidence type="ECO:0000256" key="4">
    <source>
        <dbReference type="ARBA" id="ARBA00022729"/>
    </source>
</evidence>
<dbReference type="Pfam" id="PF16656">
    <property type="entry name" value="Pur_ac_phosph_N"/>
    <property type="match status" value="1"/>
</dbReference>
<sequence>MVTANNAVVVVVAACVAAALVAGAAGSGVTLRATPGTLPHSGANVTVSWTGVTHPSVDDFVALYVPAGNPDSKYFGKYMATNATGWKSGSGSFVIADAVLNFRQPLQLRLFSRASADVDALAVVAVSNNVAPANPNEPTMGHLALGEAAGSMSISWTTRDLGTPMVRWGASPDSLDAQAPATTTTYTTGDLCNAPANESVNFIKPGSLHTAVMTGLKPGATVYYTYGSEAFGWAEVASFVAPVPAGAEQGVKVAVFGDLGVALPFTIGPEQQPPAKKTLQWVRKHDPQLVLHVGDISYARGYSFLWEYFFDHIEDLATSRPWMVGVGNHEWDYEHPPPNDPSRVPWRPPFANYGTDSGGECGVPYMKRFAMPNANVSSNLYYSFDFGNVHFVTLSSETDFVAGSPQWTWLAADLESVDRTITPWLVVSLHRPMLSSSHGNMNSKLVDQFAIAFEPLFLKHGVDLVLTGHVHKYERSEPMKSLYPERAIGAPGHPIYVVLGMAGHTFQMPWSQYSSNHFFQPAWSVFRTANWGYCMIETTADTLTFQYRGDQSDGVHDEIVLSRSVQAAHRARLAAGHGRD</sequence>
<organism evidence="10 11">
    <name type="scientific">Thecamonas trahens ATCC 50062</name>
    <dbReference type="NCBI Taxonomy" id="461836"/>
    <lineage>
        <taxon>Eukaryota</taxon>
        <taxon>Apusozoa</taxon>
        <taxon>Apusomonadida</taxon>
        <taxon>Apusomonadidae</taxon>
        <taxon>Thecamonas</taxon>
    </lineage>
</organism>
<dbReference type="InterPro" id="IPR004843">
    <property type="entry name" value="Calcineurin-like_PHP"/>
</dbReference>
<comment type="subcellular location">
    <subcellularLocation>
        <location evidence="1">Secreted</location>
    </subcellularLocation>
</comment>
<comment type="catalytic activity">
    <reaction evidence="6">
        <text>a phosphate monoester + H2O = an alcohol + phosphate</text>
        <dbReference type="Rhea" id="RHEA:15017"/>
        <dbReference type="ChEBI" id="CHEBI:15377"/>
        <dbReference type="ChEBI" id="CHEBI:30879"/>
        <dbReference type="ChEBI" id="CHEBI:43474"/>
        <dbReference type="ChEBI" id="CHEBI:67140"/>
        <dbReference type="EC" id="3.1.3.2"/>
    </reaction>
</comment>
<dbReference type="InterPro" id="IPR025733">
    <property type="entry name" value="PAPs_C"/>
</dbReference>
<dbReference type="GO" id="GO:0046872">
    <property type="term" value="F:metal ion binding"/>
    <property type="evidence" value="ECO:0007669"/>
    <property type="project" value="InterPro"/>
</dbReference>
<dbReference type="Proteomes" id="UP000054408">
    <property type="component" value="Unassembled WGS sequence"/>
</dbReference>
<dbReference type="CDD" id="cd00839">
    <property type="entry name" value="MPP_PAPs"/>
    <property type="match status" value="1"/>
</dbReference>
<dbReference type="InterPro" id="IPR041792">
    <property type="entry name" value="MPP_PAP"/>
</dbReference>
<dbReference type="RefSeq" id="XP_013758140.1">
    <property type="nucleotide sequence ID" value="XM_013902686.1"/>
</dbReference>
<comment type="similarity">
    <text evidence="6">Belongs to the metallophosphoesterase superfamily. Purple acid phosphatase family.</text>
</comment>
<keyword evidence="6 10" id="KW-0378">Hydrolase</keyword>
<evidence type="ECO:0000259" key="8">
    <source>
        <dbReference type="Pfam" id="PF14008"/>
    </source>
</evidence>
<feature type="domain" description="Purple acid phosphatase C-terminal" evidence="8">
    <location>
        <begin position="494"/>
        <end position="558"/>
    </location>
</feature>
<dbReference type="OrthoDB" id="45007at2759"/>
<keyword evidence="5" id="KW-0325">Glycoprotein</keyword>
<dbReference type="OMA" id="NWMEMDL"/>
<name>A0A0L0D9T5_THETB</name>
<dbReference type="PANTHER" id="PTHR45778:SF7">
    <property type="entry name" value="PURPLE ACID PHOSPHATASE"/>
    <property type="match status" value="1"/>
</dbReference>
<dbReference type="GeneID" id="25564570"/>
<proteinExistence type="inferred from homology"/>
<keyword evidence="4 6" id="KW-0732">Signal</keyword>
<dbReference type="Gene3D" id="3.60.21.10">
    <property type="match status" value="1"/>
</dbReference>
<dbReference type="AlphaFoldDB" id="A0A0L0D9T5"/>
<dbReference type="EC" id="3.1.3.2" evidence="6"/>
<evidence type="ECO:0000313" key="10">
    <source>
        <dbReference type="EMBL" id="KNC49112.1"/>
    </source>
</evidence>
<evidence type="ECO:0000256" key="1">
    <source>
        <dbReference type="ARBA" id="ARBA00004613"/>
    </source>
</evidence>
<dbReference type="PANTHER" id="PTHR45778">
    <property type="entry name" value="PURPLE ACID PHOSPHATASE-RELATED"/>
    <property type="match status" value="1"/>
</dbReference>
<feature type="chain" id="PRO_5005394098" description="Purple acid phosphatase" evidence="6">
    <location>
        <begin position="27"/>
        <end position="580"/>
    </location>
</feature>
<dbReference type="GO" id="GO:0005576">
    <property type="term" value="C:extracellular region"/>
    <property type="evidence" value="ECO:0007669"/>
    <property type="project" value="UniProtKB-SubCell"/>
</dbReference>
<feature type="domain" description="Purple acid phosphatase N-terminal" evidence="9">
    <location>
        <begin position="139"/>
        <end position="240"/>
    </location>
</feature>
<reference evidence="10 11" key="1">
    <citation type="submission" date="2010-05" db="EMBL/GenBank/DDBJ databases">
        <title>The Genome Sequence of Thecamonas trahens ATCC 50062.</title>
        <authorList>
            <consortium name="The Broad Institute Genome Sequencing Platform"/>
            <person name="Russ C."/>
            <person name="Cuomo C."/>
            <person name="Shea T."/>
            <person name="Young S.K."/>
            <person name="Zeng Q."/>
            <person name="Koehrsen M."/>
            <person name="Haas B."/>
            <person name="Borodovsky M."/>
            <person name="Guigo R."/>
            <person name="Alvarado L."/>
            <person name="Berlin A."/>
            <person name="Bochicchio J."/>
            <person name="Borenstein D."/>
            <person name="Chapman S."/>
            <person name="Chen Z."/>
            <person name="Freedman E."/>
            <person name="Gellesch M."/>
            <person name="Goldberg J."/>
            <person name="Griggs A."/>
            <person name="Gujja S."/>
            <person name="Heilman E."/>
            <person name="Heiman D."/>
            <person name="Hepburn T."/>
            <person name="Howarth C."/>
            <person name="Jen D."/>
            <person name="Larson L."/>
            <person name="Mehta T."/>
            <person name="Park D."/>
            <person name="Pearson M."/>
            <person name="Roberts A."/>
            <person name="Saif S."/>
            <person name="Shenoy N."/>
            <person name="Sisk P."/>
            <person name="Stolte C."/>
            <person name="Sykes S."/>
            <person name="Thomson T."/>
            <person name="Walk T."/>
            <person name="White J."/>
            <person name="Yandava C."/>
            <person name="Burger G."/>
            <person name="Gray M.W."/>
            <person name="Holland P.W.H."/>
            <person name="King N."/>
            <person name="Lang F.B.F."/>
            <person name="Roger A.J."/>
            <person name="Ruiz-Trillo I."/>
            <person name="Lander E."/>
            <person name="Nusbaum C."/>
        </authorList>
    </citation>
    <scope>NUCLEOTIDE SEQUENCE [LARGE SCALE GENOMIC DNA]</scope>
    <source>
        <strain evidence="10 11">ATCC 50062</strain>
    </source>
</reference>
<evidence type="ECO:0000313" key="11">
    <source>
        <dbReference type="Proteomes" id="UP000054408"/>
    </source>
</evidence>
<protein>
    <recommendedName>
        <fullName evidence="6">Purple acid phosphatase</fullName>
        <ecNumber evidence="6">3.1.3.2</ecNumber>
    </recommendedName>
</protein>
<dbReference type="GO" id="GO:0003993">
    <property type="term" value="F:acid phosphatase activity"/>
    <property type="evidence" value="ECO:0007669"/>
    <property type="project" value="UniProtKB-EC"/>
</dbReference>
<comment type="subunit">
    <text evidence="2">Homodimer.</text>
</comment>